<dbReference type="Gene3D" id="6.10.140.2220">
    <property type="match status" value="1"/>
</dbReference>
<accession>A0A166FAQ8</accession>
<dbReference type="PROSITE" id="PS50865">
    <property type="entry name" value="ZF_MYND_2"/>
    <property type="match status" value="1"/>
</dbReference>
<reference evidence="6 7" key="1">
    <citation type="journal article" date="2016" name="Mol. Biol. Evol.">
        <title>Comparative Genomics of Early-Diverging Mushroom-Forming Fungi Provides Insights into the Origins of Lignocellulose Decay Capabilities.</title>
        <authorList>
            <person name="Nagy L.G."/>
            <person name="Riley R."/>
            <person name="Tritt A."/>
            <person name="Adam C."/>
            <person name="Daum C."/>
            <person name="Floudas D."/>
            <person name="Sun H."/>
            <person name="Yadav J.S."/>
            <person name="Pangilinan J."/>
            <person name="Larsson K.H."/>
            <person name="Matsuura K."/>
            <person name="Barry K."/>
            <person name="Labutti K."/>
            <person name="Kuo R."/>
            <person name="Ohm R.A."/>
            <person name="Bhattacharya S.S."/>
            <person name="Shirouzu T."/>
            <person name="Yoshinaga Y."/>
            <person name="Martin F.M."/>
            <person name="Grigoriev I.V."/>
            <person name="Hibbett D.S."/>
        </authorList>
    </citation>
    <scope>NUCLEOTIDE SEQUENCE [LARGE SCALE GENOMIC DNA]</scope>
    <source>
        <strain evidence="6 7">CBS 109695</strain>
    </source>
</reference>
<evidence type="ECO:0000313" key="7">
    <source>
        <dbReference type="Proteomes" id="UP000076532"/>
    </source>
</evidence>
<name>A0A166FAQ8_9AGAM</name>
<dbReference type="InterPro" id="IPR002893">
    <property type="entry name" value="Znf_MYND"/>
</dbReference>
<evidence type="ECO:0000256" key="3">
    <source>
        <dbReference type="ARBA" id="ARBA00022833"/>
    </source>
</evidence>
<evidence type="ECO:0000256" key="1">
    <source>
        <dbReference type="ARBA" id="ARBA00022723"/>
    </source>
</evidence>
<dbReference type="PROSITE" id="PS01360">
    <property type="entry name" value="ZF_MYND_1"/>
    <property type="match status" value="1"/>
</dbReference>
<dbReference type="SUPFAM" id="SSF144232">
    <property type="entry name" value="HIT/MYND zinc finger-like"/>
    <property type="match status" value="1"/>
</dbReference>
<organism evidence="6 7">
    <name type="scientific">Athelia psychrophila</name>
    <dbReference type="NCBI Taxonomy" id="1759441"/>
    <lineage>
        <taxon>Eukaryota</taxon>
        <taxon>Fungi</taxon>
        <taxon>Dikarya</taxon>
        <taxon>Basidiomycota</taxon>
        <taxon>Agaricomycotina</taxon>
        <taxon>Agaricomycetes</taxon>
        <taxon>Agaricomycetidae</taxon>
        <taxon>Atheliales</taxon>
        <taxon>Atheliaceae</taxon>
        <taxon>Athelia</taxon>
    </lineage>
</organism>
<proteinExistence type="predicted"/>
<keyword evidence="7" id="KW-1185">Reference proteome</keyword>
<dbReference type="AlphaFoldDB" id="A0A166FAQ8"/>
<keyword evidence="2 4" id="KW-0863">Zinc-finger</keyword>
<dbReference type="OrthoDB" id="2951111at2759"/>
<protein>
    <recommendedName>
        <fullName evidence="5">MYND-type domain-containing protein</fullName>
    </recommendedName>
</protein>
<dbReference type="EMBL" id="KV417591">
    <property type="protein sequence ID" value="KZP16604.1"/>
    <property type="molecule type" value="Genomic_DNA"/>
</dbReference>
<gene>
    <name evidence="6" type="ORF">FIBSPDRAFT_794258</name>
</gene>
<evidence type="ECO:0000313" key="6">
    <source>
        <dbReference type="EMBL" id="KZP16604.1"/>
    </source>
</evidence>
<evidence type="ECO:0000256" key="2">
    <source>
        <dbReference type="ARBA" id="ARBA00022771"/>
    </source>
</evidence>
<keyword evidence="3" id="KW-0862">Zinc</keyword>
<evidence type="ECO:0000256" key="4">
    <source>
        <dbReference type="PROSITE-ProRule" id="PRU00134"/>
    </source>
</evidence>
<dbReference type="Proteomes" id="UP000076532">
    <property type="component" value="Unassembled WGS sequence"/>
</dbReference>
<dbReference type="STRING" id="436010.A0A166FAQ8"/>
<dbReference type="GO" id="GO:0008270">
    <property type="term" value="F:zinc ion binding"/>
    <property type="evidence" value="ECO:0007669"/>
    <property type="project" value="UniProtKB-KW"/>
</dbReference>
<evidence type="ECO:0000259" key="5">
    <source>
        <dbReference type="PROSITE" id="PS50865"/>
    </source>
</evidence>
<sequence length="594" mass="66720">MPPSQLATQLDNTNNSIILALSKMGVYMERDKKNFSKLSPEERKTRLQKAFDRTVETCCILPLLFTKHELGKGKLTLLEKPRWTGWGENKAVEMRRRQMQSGDTMKGLVETMGKHSIWGPMRMGRYSVTESAMIQGASIRRLSDVPEMETLQMRWLSIVTPLDMFGTDFRGQYWAITNIPAYNNADNQHLPLPPASQAIMAVQPIEVLQIQLPEPIDTVENESASAERAMHEAGYTGNTDRQAIPVIVVRYATSLPGLGKVEDVRSLIAKQMSTQTPNESYLTPAQHAIFSRLLESNSRRLSTSDIKRYQSHVSSSLRKCTNISFLSPFYCPSPTVADEIELGRSSKLACAICKEVKGDVKLFFCSACSGVAYCSSEHQTADWPAHKIECRLSKAIPNGTTSAFERVDNSDPKSAVSKILFPLPHKDEFFNSDKKTFLNYDNPMDRIKPPRKQSQRAKTIYGPGERFLVRARWGGHAKVTVEQRRTLDWTVWGGGLSDDGMQSMIMNTMHILDRTCSVSILTQRMTGEINKHIVMKPNLRVGGATNDEVVFDALVDIIKVSEPGKSETGFFWCVRRGDCIEIDLVDIPDQSLGW</sequence>
<feature type="domain" description="MYND-type" evidence="5">
    <location>
        <begin position="350"/>
        <end position="390"/>
    </location>
</feature>
<dbReference type="Pfam" id="PF01753">
    <property type="entry name" value="zf-MYND"/>
    <property type="match status" value="1"/>
</dbReference>
<keyword evidence="1" id="KW-0479">Metal-binding</keyword>